<dbReference type="FunFam" id="3.30.565.10:FF:000003">
    <property type="entry name" value="DNA mismatch repair endonuclease MutL"/>
    <property type="match status" value="1"/>
</dbReference>
<dbReference type="InterPro" id="IPR013507">
    <property type="entry name" value="DNA_mismatch_S5_2-like"/>
</dbReference>
<sequence length="662" mass="73842">MSSLGKIFQLDEQLSNKIAAGEVVERPASVVKELVENSIDAGSTSIRIDVEEGGLSLIRVLDNGNGIEAEDVETAFYRHATSKIRHDRDLFRIVTLGFRGEALPSIASVSKLALKTSDGKAKGHEIRLEGGKIVHKGSAAARKGTEIAVSELFYNTPARLKYLRTIHTELGHISDVVNRMAIAHPEIAFHLTHNGKMLLQTTGNGDLLRVIAAIYGTQTAKKMLPISAESLDFQVGGYIAKPEVTRSNRSYMSTIINGRYIRNYPLMKAIQEGYHTLLPIGKYPVAVLQIKMDPILIDVNVHPSKLEVRISKEQALQQLVTEGIKKLFQQTRLIPEVSLPRKAKPQSEQLSLKLQHEPAAAATGAFAADKQEEAKTELTRKTAAPGTEKAAPPERAEENVYTEASAVQVHGLELPTSVAEEADAAVDFSAATQQTVKETVADNIHISLQETECPAELPQDEQEPGKEGKEVPVLYPIGQLHGTYILAQNDQGLYIIDQHAAQERIKYEYFRDKIAEVEPLLQDLLVPLTIEMTQSEDERLKERGHLLKEVGIHLEPFGSRTYLVRSHPTWFPKGQEQEVIEEMLEQLKEQPSIDIAKLREDAAILMSCKAAIKANRYLTKEEMFSLLETLRMCEEPYTCPHGRPVIIHYSTYEMERMFKRVM</sequence>
<dbReference type="InterPro" id="IPR002099">
    <property type="entry name" value="MutL/Mlh/PMS"/>
</dbReference>
<evidence type="ECO:0000256" key="5">
    <source>
        <dbReference type="SAM" id="MobiDB-lite"/>
    </source>
</evidence>
<dbReference type="EMBL" id="FNPI01000003">
    <property type="protein sequence ID" value="SDY68844.1"/>
    <property type="molecule type" value="Genomic_DNA"/>
</dbReference>
<dbReference type="NCBIfam" id="NF000950">
    <property type="entry name" value="PRK00095.1-3"/>
    <property type="match status" value="1"/>
</dbReference>
<dbReference type="GO" id="GO:0006298">
    <property type="term" value="P:mismatch repair"/>
    <property type="evidence" value="ECO:0007669"/>
    <property type="project" value="UniProtKB-UniRule"/>
</dbReference>
<dbReference type="InterPro" id="IPR038973">
    <property type="entry name" value="MutL/Mlh/Pms-like"/>
</dbReference>
<evidence type="ECO:0000256" key="2">
    <source>
        <dbReference type="ARBA" id="ARBA00022763"/>
    </source>
</evidence>
<dbReference type="Gene3D" id="3.30.1540.20">
    <property type="entry name" value="MutL, C-terminal domain, dimerisation subdomain"/>
    <property type="match status" value="1"/>
</dbReference>
<name>A0A1H3LXT7_9BACI</name>
<dbReference type="InterPro" id="IPR037198">
    <property type="entry name" value="MutL_C_sf"/>
</dbReference>
<dbReference type="GO" id="GO:0005524">
    <property type="term" value="F:ATP binding"/>
    <property type="evidence" value="ECO:0007669"/>
    <property type="project" value="InterPro"/>
</dbReference>
<dbReference type="CDD" id="cd16926">
    <property type="entry name" value="HATPase_MutL-MLH-PMS-like"/>
    <property type="match status" value="1"/>
</dbReference>
<comment type="function">
    <text evidence="4">This protein is involved in the repair of mismatches in DNA. It is required for dam-dependent methyl-directed DNA mismatch repair. May act as a 'molecular matchmaker', a protein that promotes the formation of a stable complex between two or more DNA-binding proteins in an ATP-dependent manner without itself being part of a final effector complex.</text>
</comment>
<feature type="region of interest" description="Disordered" evidence="5">
    <location>
        <begin position="363"/>
        <end position="400"/>
    </location>
</feature>
<keyword evidence="3 4" id="KW-0234">DNA repair</keyword>
<gene>
    <name evidence="4" type="primary">mutL</name>
    <name evidence="8" type="ORF">SAMN05421736_10337</name>
</gene>
<dbReference type="PANTHER" id="PTHR10073:SF12">
    <property type="entry name" value="DNA MISMATCH REPAIR PROTEIN MLH1"/>
    <property type="match status" value="1"/>
</dbReference>
<dbReference type="SUPFAM" id="SSF55874">
    <property type="entry name" value="ATPase domain of HSP90 chaperone/DNA topoisomerase II/histidine kinase"/>
    <property type="match status" value="1"/>
</dbReference>
<dbReference type="CDD" id="cd00782">
    <property type="entry name" value="MutL_Trans"/>
    <property type="match status" value="1"/>
</dbReference>
<dbReference type="AlphaFoldDB" id="A0A1H3LXT7"/>
<evidence type="ECO:0000259" key="7">
    <source>
        <dbReference type="SMART" id="SM01340"/>
    </source>
</evidence>
<evidence type="ECO:0000313" key="8">
    <source>
        <dbReference type="EMBL" id="SDY68844.1"/>
    </source>
</evidence>
<evidence type="ECO:0000256" key="4">
    <source>
        <dbReference type="HAMAP-Rule" id="MF_00149"/>
    </source>
</evidence>
<dbReference type="InterPro" id="IPR014762">
    <property type="entry name" value="DNA_mismatch_repair_CS"/>
</dbReference>
<dbReference type="Gene3D" id="3.30.230.10">
    <property type="match status" value="1"/>
</dbReference>
<dbReference type="HAMAP" id="MF_00149">
    <property type="entry name" value="DNA_mis_repair"/>
    <property type="match status" value="1"/>
</dbReference>
<dbReference type="InterPro" id="IPR042121">
    <property type="entry name" value="MutL_C_regsub"/>
</dbReference>
<protein>
    <recommendedName>
        <fullName evidence="4">DNA mismatch repair protein MutL</fullName>
    </recommendedName>
</protein>
<dbReference type="FunFam" id="3.30.1370.100:FF:000004">
    <property type="entry name" value="DNA mismatch repair endonuclease MutL"/>
    <property type="match status" value="1"/>
</dbReference>
<reference evidence="9" key="1">
    <citation type="submission" date="2016-10" db="EMBL/GenBank/DDBJ databases">
        <authorList>
            <person name="Varghese N."/>
            <person name="Submissions S."/>
        </authorList>
    </citation>
    <scope>NUCLEOTIDE SEQUENCE [LARGE SCALE GENOMIC DNA]</scope>
    <source>
        <strain evidence="9">SP</strain>
    </source>
</reference>
<keyword evidence="2 4" id="KW-0227">DNA damage</keyword>
<dbReference type="InterPro" id="IPR014790">
    <property type="entry name" value="MutL_C"/>
</dbReference>
<dbReference type="GO" id="GO:0030983">
    <property type="term" value="F:mismatched DNA binding"/>
    <property type="evidence" value="ECO:0007669"/>
    <property type="project" value="InterPro"/>
</dbReference>
<dbReference type="Proteomes" id="UP000198935">
    <property type="component" value="Unassembled WGS sequence"/>
</dbReference>
<dbReference type="PROSITE" id="PS00058">
    <property type="entry name" value="DNA_MISMATCH_REPAIR_1"/>
    <property type="match status" value="1"/>
</dbReference>
<evidence type="ECO:0000256" key="1">
    <source>
        <dbReference type="ARBA" id="ARBA00006082"/>
    </source>
</evidence>
<dbReference type="InterPro" id="IPR036890">
    <property type="entry name" value="HATPase_C_sf"/>
</dbReference>
<dbReference type="Gene3D" id="3.30.1370.100">
    <property type="entry name" value="MutL, C-terminal domain, regulatory subdomain"/>
    <property type="match status" value="1"/>
</dbReference>
<keyword evidence="9" id="KW-1185">Reference proteome</keyword>
<dbReference type="InterPro" id="IPR042120">
    <property type="entry name" value="MutL_C_dimsub"/>
</dbReference>
<dbReference type="InterPro" id="IPR020667">
    <property type="entry name" value="DNA_mismatch_repair_MutL"/>
</dbReference>
<dbReference type="SMART" id="SM01340">
    <property type="entry name" value="DNA_mis_repair"/>
    <property type="match status" value="1"/>
</dbReference>
<organism evidence="8 9">
    <name type="scientific">Evansella caseinilytica</name>
    <dbReference type="NCBI Taxonomy" id="1503961"/>
    <lineage>
        <taxon>Bacteria</taxon>
        <taxon>Bacillati</taxon>
        <taxon>Bacillota</taxon>
        <taxon>Bacilli</taxon>
        <taxon>Bacillales</taxon>
        <taxon>Bacillaceae</taxon>
        <taxon>Evansella</taxon>
    </lineage>
</organism>
<dbReference type="SUPFAM" id="SSF118116">
    <property type="entry name" value="DNA mismatch repair protein MutL"/>
    <property type="match status" value="1"/>
</dbReference>
<dbReference type="NCBIfam" id="TIGR00585">
    <property type="entry name" value="mutl"/>
    <property type="match status" value="1"/>
</dbReference>
<dbReference type="Pfam" id="PF08676">
    <property type="entry name" value="MutL_C"/>
    <property type="match status" value="1"/>
</dbReference>
<dbReference type="Pfam" id="PF13589">
    <property type="entry name" value="HATPase_c_3"/>
    <property type="match status" value="1"/>
</dbReference>
<accession>A0A1H3LXT7</accession>
<proteinExistence type="inferred from homology"/>
<evidence type="ECO:0000259" key="6">
    <source>
        <dbReference type="SMART" id="SM00853"/>
    </source>
</evidence>
<dbReference type="PANTHER" id="PTHR10073">
    <property type="entry name" value="DNA MISMATCH REPAIR PROTEIN MLH, PMS, MUTL"/>
    <property type="match status" value="1"/>
</dbReference>
<dbReference type="STRING" id="1503961.SAMN05421736_10337"/>
<dbReference type="Pfam" id="PF01119">
    <property type="entry name" value="DNA_mis_repair"/>
    <property type="match status" value="1"/>
</dbReference>
<dbReference type="GO" id="GO:0140664">
    <property type="term" value="F:ATP-dependent DNA damage sensor activity"/>
    <property type="evidence" value="ECO:0007669"/>
    <property type="project" value="InterPro"/>
</dbReference>
<dbReference type="InterPro" id="IPR020568">
    <property type="entry name" value="Ribosomal_Su5_D2-typ_SF"/>
</dbReference>
<dbReference type="SUPFAM" id="SSF54211">
    <property type="entry name" value="Ribosomal protein S5 domain 2-like"/>
    <property type="match status" value="1"/>
</dbReference>
<dbReference type="GO" id="GO:0016887">
    <property type="term" value="F:ATP hydrolysis activity"/>
    <property type="evidence" value="ECO:0007669"/>
    <property type="project" value="InterPro"/>
</dbReference>
<feature type="compositionally biased region" description="Basic and acidic residues" evidence="5">
    <location>
        <begin position="369"/>
        <end position="380"/>
    </location>
</feature>
<feature type="domain" description="DNA mismatch repair protein S5" evidence="7">
    <location>
        <begin position="211"/>
        <end position="329"/>
    </location>
</feature>
<feature type="domain" description="MutL C-terminal dimerisation" evidence="6">
    <location>
        <begin position="476"/>
        <end position="618"/>
    </location>
</feature>
<evidence type="ECO:0000256" key="3">
    <source>
        <dbReference type="ARBA" id="ARBA00023204"/>
    </source>
</evidence>
<dbReference type="InterPro" id="IPR014721">
    <property type="entry name" value="Ribsml_uS5_D2-typ_fold_subgr"/>
</dbReference>
<dbReference type="SMART" id="SM00853">
    <property type="entry name" value="MutL_C"/>
    <property type="match status" value="1"/>
</dbReference>
<dbReference type="Gene3D" id="3.30.565.10">
    <property type="entry name" value="Histidine kinase-like ATPase, C-terminal domain"/>
    <property type="match status" value="1"/>
</dbReference>
<dbReference type="GO" id="GO:0032300">
    <property type="term" value="C:mismatch repair complex"/>
    <property type="evidence" value="ECO:0007669"/>
    <property type="project" value="InterPro"/>
</dbReference>
<evidence type="ECO:0000313" key="9">
    <source>
        <dbReference type="Proteomes" id="UP000198935"/>
    </source>
</evidence>
<comment type="similarity">
    <text evidence="1 4">Belongs to the DNA mismatch repair MutL/HexB family.</text>
</comment>